<dbReference type="InterPro" id="IPR010982">
    <property type="entry name" value="Lambda_DNA-bd_dom_sf"/>
</dbReference>
<keyword evidence="2" id="KW-1185">Reference proteome</keyword>
<accession>A0AAW4X2G0</accession>
<comment type="caution">
    <text evidence="1">The sequence shown here is derived from an EMBL/GenBank/DDBJ whole genome shotgun (WGS) entry which is preliminary data.</text>
</comment>
<dbReference type="AlphaFoldDB" id="A0AAW4X2G0"/>
<evidence type="ECO:0000313" key="2">
    <source>
        <dbReference type="Proteomes" id="UP001199296"/>
    </source>
</evidence>
<sequence length="85" mass="9950">MTLDGLDCTELSKEDLITETENRILYGLIFAEKMPLNLLAQKLDVSPKELHEWCCEGKIPRAEVREKLADYFELPEQILFWEAKH</sequence>
<dbReference type="Proteomes" id="UP001199296">
    <property type="component" value="Unassembled WGS sequence"/>
</dbReference>
<protein>
    <recommendedName>
        <fullName evidence="3">HTH cro/C1-type domain-containing protein</fullName>
    </recommendedName>
</protein>
<name>A0AAW4X2G0_9FIRM</name>
<reference evidence="1 2" key="1">
    <citation type="submission" date="2021-10" db="EMBL/GenBank/DDBJ databases">
        <authorList>
            <person name="Grouzdev D.S."/>
            <person name="Pantiukh K.S."/>
            <person name="Krutkina M.S."/>
        </authorList>
    </citation>
    <scope>NUCLEOTIDE SEQUENCE [LARGE SCALE GENOMIC DNA]</scope>
    <source>
        <strain evidence="1 2">Z-7514</strain>
    </source>
</reference>
<dbReference type="SUPFAM" id="SSF47413">
    <property type="entry name" value="lambda repressor-like DNA-binding domains"/>
    <property type="match status" value="1"/>
</dbReference>
<proteinExistence type="predicted"/>
<gene>
    <name evidence="1" type="ORF">LJ207_11805</name>
</gene>
<dbReference type="Gene3D" id="1.10.260.40">
    <property type="entry name" value="lambda repressor-like DNA-binding domains"/>
    <property type="match status" value="1"/>
</dbReference>
<dbReference type="RefSeq" id="WP_229346699.1">
    <property type="nucleotide sequence ID" value="NZ_JAJFAT010000027.1"/>
</dbReference>
<organism evidence="1 2">
    <name type="scientific">Halanaerobium polyolivorans</name>
    <dbReference type="NCBI Taxonomy" id="2886943"/>
    <lineage>
        <taxon>Bacteria</taxon>
        <taxon>Bacillati</taxon>
        <taxon>Bacillota</taxon>
        <taxon>Clostridia</taxon>
        <taxon>Halanaerobiales</taxon>
        <taxon>Halanaerobiaceae</taxon>
        <taxon>Halanaerobium</taxon>
    </lineage>
</organism>
<evidence type="ECO:0008006" key="3">
    <source>
        <dbReference type="Google" id="ProtNLM"/>
    </source>
</evidence>
<dbReference type="GO" id="GO:0003677">
    <property type="term" value="F:DNA binding"/>
    <property type="evidence" value="ECO:0007669"/>
    <property type="project" value="InterPro"/>
</dbReference>
<evidence type="ECO:0000313" key="1">
    <source>
        <dbReference type="EMBL" id="MCC3145999.1"/>
    </source>
</evidence>
<dbReference type="EMBL" id="JAJFAT010000027">
    <property type="protein sequence ID" value="MCC3145999.1"/>
    <property type="molecule type" value="Genomic_DNA"/>
</dbReference>